<organism evidence="2 3">
    <name type="scientific">Mucilaginibacter xinganensis</name>
    <dbReference type="NCBI Taxonomy" id="1234841"/>
    <lineage>
        <taxon>Bacteria</taxon>
        <taxon>Pseudomonadati</taxon>
        <taxon>Bacteroidota</taxon>
        <taxon>Sphingobacteriia</taxon>
        <taxon>Sphingobacteriales</taxon>
        <taxon>Sphingobacteriaceae</taxon>
        <taxon>Mucilaginibacter</taxon>
    </lineage>
</organism>
<dbReference type="RefSeq" id="WP_094569129.1">
    <property type="nucleotide sequence ID" value="NZ_CP022743.1"/>
</dbReference>
<proteinExistence type="predicted"/>
<dbReference type="AlphaFoldDB" id="A0A223NRT8"/>
<gene>
    <name evidence="2" type="ORF">MuYL_0654</name>
</gene>
<dbReference type="KEGG" id="muc:MuYL_0654"/>
<evidence type="ECO:0008006" key="4">
    <source>
        <dbReference type="Google" id="ProtNLM"/>
    </source>
</evidence>
<evidence type="ECO:0000256" key="1">
    <source>
        <dbReference type="SAM" id="SignalP"/>
    </source>
</evidence>
<reference evidence="2 3" key="1">
    <citation type="submission" date="2017-08" db="EMBL/GenBank/DDBJ databases">
        <title>Complete genome sequence of Mucilaginibacter sp. strain BJC16-A31.</title>
        <authorList>
            <consortium name="Henan University of Science and Technology"/>
            <person name="You X."/>
        </authorList>
    </citation>
    <scope>NUCLEOTIDE SEQUENCE [LARGE SCALE GENOMIC DNA]</scope>
    <source>
        <strain evidence="2 3">BJC16-A31</strain>
    </source>
</reference>
<feature type="chain" id="PRO_5012601126" description="DUF5723 domain-containing protein" evidence="1">
    <location>
        <begin position="24"/>
        <end position="560"/>
    </location>
</feature>
<dbReference type="OrthoDB" id="1091532at2"/>
<dbReference type="EMBL" id="CP022743">
    <property type="protein sequence ID" value="ASU32557.1"/>
    <property type="molecule type" value="Genomic_DNA"/>
</dbReference>
<evidence type="ECO:0000313" key="2">
    <source>
        <dbReference type="EMBL" id="ASU32557.1"/>
    </source>
</evidence>
<name>A0A223NRT8_9SPHI</name>
<keyword evidence="1" id="KW-0732">Signal</keyword>
<feature type="signal peptide" evidence="1">
    <location>
        <begin position="1"/>
        <end position="23"/>
    </location>
</feature>
<accession>A0A223NRT8</accession>
<protein>
    <recommendedName>
        <fullName evidence="4">DUF5723 domain-containing protein</fullName>
    </recommendedName>
</protein>
<dbReference type="Proteomes" id="UP000215002">
    <property type="component" value="Chromosome"/>
</dbReference>
<sequence>MKQLAYSTLFFIQLMLLNFAVKAQDVSQLGAQKPFVINGSLGLGLGTYSSSGIDPREHSFSYLFSGAPVISIYGVSFPFSIVVSDQQRGFRQPFNQYGISPAYKWVTLHLGWQSIQWSEFSMAGYNLLGAGVELNPGKLRLGFVYGRLNKAIDENSTQPLSFQTPTYLRTGYAAKFGYGTERNHIDVTFLNAKDDPNSLKNIPAATGLHPAENVVLGITSKFSFLKHFVWDMDVAGSVYTRNKLDDTIQNLSLDKLNFIKKLISVNASTQLLTAAQTALNYQAKNYTVGLQYRRIDPDYKSMGAYYFETDVANYTVLGSVNLMKNQVRLTGSLGFQNDNLLHDKPYTSHRDISSFGASFNKPQYGIDLRYSNYGITQDRGLNPVIDTFRVARTNYNVNALLRYTISDTLITQNIALIGSVQSVVDLNRFTSGQNQTNSKTANVSYQVSFNKHAFNINTNFSYTVANIVVMRTILYGPSVGAGKQLDGGKLDFNVSLAYQLQHNNGLNAGDVINGTLSSQYRISKNNAASIMIMYLRSNSKDVTLPSFNEIRSSFNLIHTF</sequence>
<evidence type="ECO:0000313" key="3">
    <source>
        <dbReference type="Proteomes" id="UP000215002"/>
    </source>
</evidence>
<keyword evidence="3" id="KW-1185">Reference proteome</keyword>